<name>A0A6J6D305_9ZZZZ</name>
<accession>A0A6J6D305</accession>
<proteinExistence type="predicted"/>
<dbReference type="EMBL" id="CAEZTD010000028">
    <property type="protein sequence ID" value="CAB4558182.1"/>
    <property type="molecule type" value="Genomic_DNA"/>
</dbReference>
<dbReference type="AlphaFoldDB" id="A0A6J6D305"/>
<organism evidence="1">
    <name type="scientific">freshwater metagenome</name>
    <dbReference type="NCBI Taxonomy" id="449393"/>
    <lineage>
        <taxon>unclassified sequences</taxon>
        <taxon>metagenomes</taxon>
        <taxon>ecological metagenomes</taxon>
    </lineage>
</organism>
<reference evidence="1" key="1">
    <citation type="submission" date="2020-05" db="EMBL/GenBank/DDBJ databases">
        <authorList>
            <person name="Chiriac C."/>
            <person name="Salcher M."/>
            <person name="Ghai R."/>
            <person name="Kavagutti S V."/>
        </authorList>
    </citation>
    <scope>NUCLEOTIDE SEQUENCE</scope>
</reference>
<evidence type="ECO:0000313" key="1">
    <source>
        <dbReference type="EMBL" id="CAB4558182.1"/>
    </source>
</evidence>
<sequence length="87" mass="9606">MCARRNEADLALLVTPREVVATNSEEAGEFALASRVGLQRDRVVTGHVDDPRFELTNELEVALDITSRRERVNAAELAPGDGFHFGR</sequence>
<protein>
    <submittedName>
        <fullName evidence="1">Unannotated protein</fullName>
    </submittedName>
</protein>
<gene>
    <name evidence="1" type="ORF">UFOPK1591_00538</name>
</gene>